<gene>
    <name evidence="2" type="ORF">ANN_04316</name>
</gene>
<keyword evidence="3" id="KW-1185">Reference proteome</keyword>
<dbReference type="EMBL" id="JAJSOF020000013">
    <property type="protein sequence ID" value="KAJ4442725.1"/>
    <property type="molecule type" value="Genomic_DNA"/>
</dbReference>
<feature type="region of interest" description="Disordered" evidence="1">
    <location>
        <begin position="1"/>
        <end position="23"/>
    </location>
</feature>
<proteinExistence type="predicted"/>
<sequence length="383" mass="44230">MHEPDTGIQKKNSEQPCTDTTYSVTRSYSRTVSPVPPIPQHLAGGSDLDMPVLELNEDGNGEHEIRDLYELISSGESELNEMLMAWAVFKKRKEALAYSDKKHKAGKTPCLGLDLVIFRLKQKKHDVEEPSSSVLQHNHTCINCNMWPIRRKGKNAMSNFEGELQEQSITRTFFIICYTDRLWLTFRQEISRRSARTAEGSVRDITFIMQNTWNESLVPQLASQRRYRDDQVIFSNTEDELQVAAHKLNELASEYNMSISEKKTKAMAFEGAHCRRLSGLNNRTVIGELRERLSVAKRVEQQVNISKFNILKLKYEETKQHYLVEISNRFATLGSSDKVEKELDVNSLWENTRDNIKIAAEQSIGYYETKKKKSWFDEDCCMK</sequence>
<accession>A0ABQ8TAM7</accession>
<comment type="caution">
    <text evidence="2">The sequence shown here is derived from an EMBL/GenBank/DDBJ whole genome shotgun (WGS) entry which is preliminary data.</text>
</comment>
<reference evidence="2 3" key="1">
    <citation type="journal article" date="2022" name="Allergy">
        <title>Genome assembly and annotation of Periplaneta americana reveal a comprehensive cockroach allergen profile.</title>
        <authorList>
            <person name="Wang L."/>
            <person name="Xiong Q."/>
            <person name="Saelim N."/>
            <person name="Wang L."/>
            <person name="Nong W."/>
            <person name="Wan A.T."/>
            <person name="Shi M."/>
            <person name="Liu X."/>
            <person name="Cao Q."/>
            <person name="Hui J.H.L."/>
            <person name="Sookrung N."/>
            <person name="Leung T.F."/>
            <person name="Tungtrongchitr A."/>
            <person name="Tsui S.K.W."/>
        </authorList>
    </citation>
    <scope>NUCLEOTIDE SEQUENCE [LARGE SCALE GENOMIC DNA]</scope>
    <source>
        <strain evidence="2">PWHHKU_190912</strain>
    </source>
</reference>
<evidence type="ECO:0000313" key="3">
    <source>
        <dbReference type="Proteomes" id="UP001148838"/>
    </source>
</evidence>
<evidence type="ECO:0000313" key="2">
    <source>
        <dbReference type="EMBL" id="KAJ4442725.1"/>
    </source>
</evidence>
<name>A0ABQ8TAM7_PERAM</name>
<protein>
    <submittedName>
        <fullName evidence="2">Uncharacterized protein</fullName>
    </submittedName>
</protein>
<organism evidence="2 3">
    <name type="scientific">Periplaneta americana</name>
    <name type="common">American cockroach</name>
    <name type="synonym">Blatta americana</name>
    <dbReference type="NCBI Taxonomy" id="6978"/>
    <lineage>
        <taxon>Eukaryota</taxon>
        <taxon>Metazoa</taxon>
        <taxon>Ecdysozoa</taxon>
        <taxon>Arthropoda</taxon>
        <taxon>Hexapoda</taxon>
        <taxon>Insecta</taxon>
        <taxon>Pterygota</taxon>
        <taxon>Neoptera</taxon>
        <taxon>Polyneoptera</taxon>
        <taxon>Dictyoptera</taxon>
        <taxon>Blattodea</taxon>
        <taxon>Blattoidea</taxon>
        <taxon>Blattidae</taxon>
        <taxon>Blattinae</taxon>
        <taxon>Periplaneta</taxon>
    </lineage>
</organism>
<dbReference type="Proteomes" id="UP001148838">
    <property type="component" value="Unassembled WGS sequence"/>
</dbReference>
<evidence type="ECO:0000256" key="1">
    <source>
        <dbReference type="SAM" id="MobiDB-lite"/>
    </source>
</evidence>